<dbReference type="OrthoDB" id="40734at10239"/>
<reference evidence="2 3" key="1">
    <citation type="submission" date="2015-01" db="EMBL/GenBank/DDBJ databases">
        <title>A suggested new bacteriophage genus, Kp34likevirus, within the Autographivirinae subfamily of Podoviridae.</title>
        <authorList>
            <person name="Eriksson H."/>
            <person name="Maciejewska B."/>
            <person name="Latka A."/>
            <person name="Majkowska-Skrobek G."/>
            <person name="Hellstrand M."/>
            <person name="Melefors O."/>
            <person name="Wang J.-T."/>
            <person name="Kropinski A.M."/>
            <person name="Drulis-Kawa Z."/>
            <person name="Nilsson A.S."/>
        </authorList>
    </citation>
    <scope>NUCLEOTIDE SEQUENCE [LARGE SCALE GENOMIC DNA]</scope>
</reference>
<proteinExistence type="predicted"/>
<keyword evidence="1" id="KW-0812">Transmembrane</keyword>
<gene>
    <name evidence="2" type="ORF">SU503_27</name>
</gene>
<sequence>MRTAFAKLVYTTLISPLIPIACLCWLFEKLNGSKTLCAWESWARSLTKKVTGV</sequence>
<name>A0A0C5PVJ2_9CAUD</name>
<evidence type="ECO:0000313" key="2">
    <source>
        <dbReference type="EMBL" id="AJQ21082.1"/>
    </source>
</evidence>
<accession>A0A0C5PVJ2</accession>
<dbReference type="GeneID" id="26626941"/>
<feature type="transmembrane region" description="Helical" evidence="1">
    <location>
        <begin position="6"/>
        <end position="27"/>
    </location>
</feature>
<dbReference type="Proteomes" id="UP000032400">
    <property type="component" value="Segment"/>
</dbReference>
<keyword evidence="1" id="KW-1133">Transmembrane helix</keyword>
<organism evidence="2 3">
    <name type="scientific">Klebsiella phage vB_KpnP_SU503</name>
    <dbReference type="NCBI Taxonomy" id="1610834"/>
    <lineage>
        <taxon>Viruses</taxon>
        <taxon>Duplodnaviria</taxon>
        <taxon>Heunggongvirae</taxon>
        <taxon>Uroviricota</taxon>
        <taxon>Caudoviricetes</taxon>
        <taxon>Autographivirales</taxon>
        <taxon>Autoscriptoviridae</taxon>
        <taxon>Slopekvirinae</taxon>
        <taxon>Drulisvirus</taxon>
        <taxon>Drulisvirus SU503</taxon>
    </lineage>
</organism>
<dbReference type="EMBL" id="KP708985">
    <property type="protein sequence ID" value="AJQ21082.1"/>
    <property type="molecule type" value="Genomic_DNA"/>
</dbReference>
<evidence type="ECO:0000313" key="3">
    <source>
        <dbReference type="Proteomes" id="UP000032400"/>
    </source>
</evidence>
<keyword evidence="3" id="KW-1185">Reference proteome</keyword>
<evidence type="ECO:0000256" key="1">
    <source>
        <dbReference type="SAM" id="Phobius"/>
    </source>
</evidence>
<protein>
    <submittedName>
        <fullName evidence="2">Uncharacterized protein</fullName>
    </submittedName>
</protein>
<dbReference type="RefSeq" id="YP_009199911.1">
    <property type="nucleotide sequence ID" value="NC_028816.1"/>
</dbReference>
<keyword evidence="1" id="KW-0472">Membrane</keyword>
<dbReference type="KEGG" id="vg:26626941"/>